<name>A0A1G1VPA9_9BACT</name>
<gene>
    <name evidence="1" type="ORF">A2785_04355</name>
</gene>
<dbReference type="InterPro" id="IPR009241">
    <property type="entry name" value="HigB-like"/>
</dbReference>
<organism evidence="1 2">
    <name type="scientific">Candidatus Chisholmbacteria bacterium RIFCSPHIGHO2_01_FULL_49_18</name>
    <dbReference type="NCBI Taxonomy" id="1797590"/>
    <lineage>
        <taxon>Bacteria</taxon>
        <taxon>Candidatus Chisholmiibacteriota</taxon>
    </lineage>
</organism>
<protein>
    <recommendedName>
        <fullName evidence="3">Addiction module toxin RelE</fullName>
    </recommendedName>
</protein>
<dbReference type="AlphaFoldDB" id="A0A1G1VPA9"/>
<comment type="caution">
    <text evidence="1">The sequence shown here is derived from an EMBL/GenBank/DDBJ whole genome shotgun (WGS) entry which is preliminary data.</text>
</comment>
<evidence type="ECO:0000313" key="1">
    <source>
        <dbReference type="EMBL" id="OGY17220.1"/>
    </source>
</evidence>
<accession>A0A1G1VPA9</accession>
<dbReference type="Proteomes" id="UP000179069">
    <property type="component" value="Unassembled WGS sequence"/>
</dbReference>
<proteinExistence type="predicted"/>
<evidence type="ECO:0000313" key="2">
    <source>
        <dbReference type="Proteomes" id="UP000179069"/>
    </source>
</evidence>
<sequence>MKVFYLTQVVKSLEHLRAQDRARLERTRTFFEEYGFRIGQKYIKKISPPNIWELRAGQIRLFLCLKREKAFGVHLLYKKTQKLPKADLELARERCKKI</sequence>
<reference evidence="1 2" key="1">
    <citation type="journal article" date="2016" name="Nat. Commun.">
        <title>Thousands of microbial genomes shed light on interconnected biogeochemical processes in an aquifer system.</title>
        <authorList>
            <person name="Anantharaman K."/>
            <person name="Brown C.T."/>
            <person name="Hug L.A."/>
            <person name="Sharon I."/>
            <person name="Castelle C.J."/>
            <person name="Probst A.J."/>
            <person name="Thomas B.C."/>
            <person name="Singh A."/>
            <person name="Wilkins M.J."/>
            <person name="Karaoz U."/>
            <person name="Brodie E.L."/>
            <person name="Williams K.H."/>
            <person name="Hubbard S.S."/>
            <person name="Banfield J.F."/>
        </authorList>
    </citation>
    <scope>NUCLEOTIDE SEQUENCE [LARGE SCALE GENOMIC DNA]</scope>
</reference>
<dbReference type="EMBL" id="MHCI01000005">
    <property type="protein sequence ID" value="OGY17220.1"/>
    <property type="molecule type" value="Genomic_DNA"/>
</dbReference>
<dbReference type="Pfam" id="PF05973">
    <property type="entry name" value="Gp49"/>
    <property type="match status" value="1"/>
</dbReference>
<evidence type="ECO:0008006" key="3">
    <source>
        <dbReference type="Google" id="ProtNLM"/>
    </source>
</evidence>